<feature type="transmembrane region" description="Helical" evidence="2">
    <location>
        <begin position="221"/>
        <end position="240"/>
    </location>
</feature>
<evidence type="ECO:0000313" key="4">
    <source>
        <dbReference type="Proteomes" id="UP000051530"/>
    </source>
</evidence>
<organism evidence="3 4">
    <name type="scientific">Pseudoloma neurophilia</name>
    <dbReference type="NCBI Taxonomy" id="146866"/>
    <lineage>
        <taxon>Eukaryota</taxon>
        <taxon>Fungi</taxon>
        <taxon>Fungi incertae sedis</taxon>
        <taxon>Microsporidia</taxon>
        <taxon>Pseudoloma</taxon>
    </lineage>
</organism>
<accession>A0A0R0M016</accession>
<keyword evidence="4" id="KW-1185">Reference proteome</keyword>
<comment type="caution">
    <text evidence="3">The sequence shown here is derived from an EMBL/GenBank/DDBJ whole genome shotgun (WGS) entry which is preliminary data.</text>
</comment>
<gene>
    <name evidence="3" type="ORF">M153_12000021443</name>
</gene>
<dbReference type="AlphaFoldDB" id="A0A0R0M016"/>
<name>A0A0R0M016_9MICR</name>
<evidence type="ECO:0000313" key="3">
    <source>
        <dbReference type="EMBL" id="KRH94873.1"/>
    </source>
</evidence>
<feature type="transmembrane region" description="Helical" evidence="2">
    <location>
        <begin position="268"/>
        <end position="285"/>
    </location>
</feature>
<protein>
    <submittedName>
        <fullName evidence="3">Uncharacterized protein</fullName>
    </submittedName>
</protein>
<feature type="compositionally biased region" description="Basic and acidic residues" evidence="1">
    <location>
        <begin position="63"/>
        <end position="98"/>
    </location>
</feature>
<reference evidence="3 4" key="1">
    <citation type="submission" date="2015-07" db="EMBL/GenBank/DDBJ databases">
        <title>The genome of Pseudoloma neurophilia, a relevant intracellular parasite of the zebrafish.</title>
        <authorList>
            <person name="Ndikumana S."/>
            <person name="Pelin A."/>
            <person name="Sanders J."/>
            <person name="Corradi N."/>
        </authorList>
    </citation>
    <scope>NUCLEOTIDE SEQUENCE [LARGE SCALE GENOMIC DNA]</scope>
    <source>
        <strain evidence="3 4">MK1</strain>
    </source>
</reference>
<evidence type="ECO:0000256" key="2">
    <source>
        <dbReference type="SAM" id="Phobius"/>
    </source>
</evidence>
<dbReference type="VEuPathDB" id="MicrosporidiaDB:M153_12000021443"/>
<feature type="non-terminal residue" evidence="3">
    <location>
        <position position="1"/>
    </location>
</feature>
<keyword evidence="2" id="KW-0472">Membrane</keyword>
<dbReference type="EMBL" id="LGUB01000022">
    <property type="protein sequence ID" value="KRH94873.1"/>
    <property type="molecule type" value="Genomic_DNA"/>
</dbReference>
<sequence length="293" mass="34337">SEIGTMHFDMAIVLIFALFLSSAQKKSSGNKTDDPMYTYKEQLTKKYTFKTTYHKQRLTHHNTFKDDTSKEKEASREQESLQDKRYERSSDERHKELYDEKDDQTPSEYKNYDHLSDETHFFAKPTPTVPHHEHVKSTKTFDSKKYDVLGTNFLKQFLGHMSIDLLCLFLIGLICRGPDYKQKDGSVDFFAYDTPCSTVMFFFTAIICVNKGWMISRNLLLALYGYSTVAIVFVIYILIIKYDIKNIKVFQKIIIDWYQLVELNNLEWGILIITCLIDSIMGVIFEKWGVIHE</sequence>
<feature type="transmembrane region" description="Helical" evidence="2">
    <location>
        <begin position="6"/>
        <end position="23"/>
    </location>
</feature>
<keyword evidence="2" id="KW-1133">Transmembrane helix</keyword>
<feature type="transmembrane region" description="Helical" evidence="2">
    <location>
        <begin position="189"/>
        <end position="209"/>
    </location>
</feature>
<evidence type="ECO:0000256" key="1">
    <source>
        <dbReference type="SAM" id="MobiDB-lite"/>
    </source>
</evidence>
<feature type="transmembrane region" description="Helical" evidence="2">
    <location>
        <begin position="153"/>
        <end position="174"/>
    </location>
</feature>
<feature type="region of interest" description="Disordered" evidence="1">
    <location>
        <begin position="60"/>
        <end position="108"/>
    </location>
</feature>
<proteinExistence type="predicted"/>
<keyword evidence="2" id="KW-0812">Transmembrane</keyword>
<dbReference type="Proteomes" id="UP000051530">
    <property type="component" value="Unassembled WGS sequence"/>
</dbReference>